<reference evidence="2 3" key="1">
    <citation type="journal article" date="2020" name="bioRxiv">
        <title>Metabolic contributions of an alphaproteobacterial endosymbiont in the apicomplexan Cardiosporidium cionae.</title>
        <authorList>
            <person name="Hunter E.S."/>
            <person name="Paight C.J."/>
            <person name="Lane C.E."/>
        </authorList>
    </citation>
    <scope>NUCLEOTIDE SEQUENCE [LARGE SCALE GENOMIC DNA]</scope>
    <source>
        <strain evidence="2">ESH_2018</strain>
    </source>
</reference>
<feature type="region of interest" description="Disordered" evidence="1">
    <location>
        <begin position="54"/>
        <end position="74"/>
    </location>
</feature>
<evidence type="ECO:0000313" key="3">
    <source>
        <dbReference type="Proteomes" id="UP000823046"/>
    </source>
</evidence>
<gene>
    <name evidence="2" type="ORF">IE077_001104</name>
</gene>
<evidence type="ECO:0000313" key="2">
    <source>
        <dbReference type="EMBL" id="KAF8823035.1"/>
    </source>
</evidence>
<comment type="caution">
    <text evidence="2">The sequence shown here is derived from an EMBL/GenBank/DDBJ whole genome shotgun (WGS) entry which is preliminary data.</text>
</comment>
<sequence>MPSNLDVVATAYNPFADSWSTRRFEETQYFSDIKDEKVAYTEAAVHSGTAGATNSFAEESSHASGGKNHSNATVDEWQFPPMTVVQLAMLLENRDVRSALVQLHPHFSDIFHFQPPLISREENKTTTRTTSSFPPLLSKESNNVKRIKTVVHIEKENQKSDSGCSNAAIPCHTRNYKPCNLSLCHSPNATSLQKPSNAISIRSLDSAHSIVAVENEYRLHPKCTLKALGEYDMVELKVICDSFVRKTVGVCRILAIHSGITMYNLHRCIALALNIDKRAAEDYLHAWIVNDGTVYGGGKSCGPAMSRRLSLQTDRHTTYRQLVQLPVDEHGQVHPQSCAPLTYIFGKLQCQVTLNDFLLQQTNSADLLWVPRCCEGSYGSTPFFGNWMNFKSLETYSPQLDVDLDAVNL</sequence>
<dbReference type="Proteomes" id="UP000823046">
    <property type="component" value="Unassembled WGS sequence"/>
</dbReference>
<dbReference type="EMBL" id="JADAQX010000005">
    <property type="protein sequence ID" value="KAF8823035.1"/>
    <property type="molecule type" value="Genomic_DNA"/>
</dbReference>
<keyword evidence="3" id="KW-1185">Reference proteome</keyword>
<proteinExistence type="predicted"/>
<accession>A0ABQ7JGL9</accession>
<name>A0ABQ7JGL9_9APIC</name>
<evidence type="ECO:0000256" key="1">
    <source>
        <dbReference type="SAM" id="MobiDB-lite"/>
    </source>
</evidence>
<organism evidence="2 3">
    <name type="scientific">Cardiosporidium cionae</name>
    <dbReference type="NCBI Taxonomy" id="476202"/>
    <lineage>
        <taxon>Eukaryota</taxon>
        <taxon>Sar</taxon>
        <taxon>Alveolata</taxon>
        <taxon>Apicomplexa</taxon>
        <taxon>Aconoidasida</taxon>
        <taxon>Nephromycida</taxon>
        <taxon>Cardiosporidium</taxon>
    </lineage>
</organism>
<protein>
    <submittedName>
        <fullName evidence="2">Uncharacterized protein</fullName>
    </submittedName>
</protein>